<gene>
    <name evidence="1" type="ORF">ACFFUV_10390</name>
</gene>
<reference evidence="1 2" key="1">
    <citation type="submission" date="2024-09" db="EMBL/GenBank/DDBJ databases">
        <authorList>
            <person name="Sun Q."/>
            <person name="Mori K."/>
        </authorList>
    </citation>
    <scope>NUCLEOTIDE SEQUENCE [LARGE SCALE GENOMIC DNA]</scope>
    <source>
        <strain evidence="1 2">CECT 8064</strain>
    </source>
</reference>
<accession>A0ABV5HM96</accession>
<dbReference type="EMBL" id="JBHMEP010000002">
    <property type="protein sequence ID" value="MFB9135367.1"/>
    <property type="molecule type" value="Genomic_DNA"/>
</dbReference>
<dbReference type="Proteomes" id="UP001589645">
    <property type="component" value="Unassembled WGS sequence"/>
</dbReference>
<keyword evidence="2" id="KW-1185">Reference proteome</keyword>
<protein>
    <submittedName>
        <fullName evidence="1">Uncharacterized protein</fullName>
    </submittedName>
</protein>
<organism evidence="1 2">
    <name type="scientific">Vibrio olivae</name>
    <dbReference type="NCBI Taxonomy" id="1243002"/>
    <lineage>
        <taxon>Bacteria</taxon>
        <taxon>Pseudomonadati</taxon>
        <taxon>Pseudomonadota</taxon>
        <taxon>Gammaproteobacteria</taxon>
        <taxon>Vibrionales</taxon>
        <taxon>Vibrionaceae</taxon>
        <taxon>Vibrio</taxon>
    </lineage>
</organism>
<sequence length="180" mass="20858">MSYKKMEHYEKIIIKGLLGGGSTNEAFSSRLIQGTGIEKVESVSEMWAYLEGELQQKVIDVIESVFCEEIDTNNLIKGLVKHVAQRGALAEYYALDLSERSQFTEDEEREKIMELFEAKKKIWEEKEKTFNAHDYYNAEPEPDCVTCRECRTDFYDYTSDARSIWDTGACLRCYIKGEVQ</sequence>
<evidence type="ECO:0000313" key="1">
    <source>
        <dbReference type="EMBL" id="MFB9135367.1"/>
    </source>
</evidence>
<evidence type="ECO:0000313" key="2">
    <source>
        <dbReference type="Proteomes" id="UP001589645"/>
    </source>
</evidence>
<comment type="caution">
    <text evidence="1">The sequence shown here is derived from an EMBL/GenBank/DDBJ whole genome shotgun (WGS) entry which is preliminary data.</text>
</comment>
<dbReference type="RefSeq" id="WP_024701657.1">
    <property type="nucleotide sequence ID" value="NZ_JBHMEP010000002.1"/>
</dbReference>
<name>A0ABV5HM96_9VIBR</name>
<proteinExistence type="predicted"/>